<protein>
    <submittedName>
        <fullName evidence="4">Uncharacterized protein</fullName>
    </submittedName>
</protein>
<gene>
    <name evidence="4" type="ORF">EKO27_g2572</name>
</gene>
<dbReference type="PANTHER" id="PTHR43180:SF10">
    <property type="entry name" value="NAD(P)-BINDING PROTEIN"/>
    <property type="match status" value="1"/>
</dbReference>
<dbReference type="InterPro" id="IPR002347">
    <property type="entry name" value="SDR_fam"/>
</dbReference>
<keyword evidence="5" id="KW-1185">Reference proteome</keyword>
<proteinExistence type="inferred from homology"/>
<organism evidence="4 5">
    <name type="scientific">Xylaria grammica</name>
    <dbReference type="NCBI Taxonomy" id="363999"/>
    <lineage>
        <taxon>Eukaryota</taxon>
        <taxon>Fungi</taxon>
        <taxon>Dikarya</taxon>
        <taxon>Ascomycota</taxon>
        <taxon>Pezizomycotina</taxon>
        <taxon>Sordariomycetes</taxon>
        <taxon>Xylariomycetidae</taxon>
        <taxon>Xylariales</taxon>
        <taxon>Xylariaceae</taxon>
        <taxon>Xylaria</taxon>
    </lineage>
</organism>
<evidence type="ECO:0000256" key="2">
    <source>
        <dbReference type="ARBA" id="ARBA00022857"/>
    </source>
</evidence>
<dbReference type="Gene3D" id="3.40.50.720">
    <property type="entry name" value="NAD(P)-binding Rossmann-like Domain"/>
    <property type="match status" value="1"/>
</dbReference>
<dbReference type="GO" id="GO:0016491">
    <property type="term" value="F:oxidoreductase activity"/>
    <property type="evidence" value="ECO:0007669"/>
    <property type="project" value="UniProtKB-KW"/>
</dbReference>
<comment type="similarity">
    <text evidence="1">Belongs to the short-chain dehydrogenases/reductases (SDR) family.</text>
</comment>
<evidence type="ECO:0000256" key="3">
    <source>
        <dbReference type="ARBA" id="ARBA00023002"/>
    </source>
</evidence>
<dbReference type="Proteomes" id="UP000286045">
    <property type="component" value="Unassembled WGS sequence"/>
</dbReference>
<dbReference type="AlphaFoldDB" id="A0A439DDR3"/>
<dbReference type="EMBL" id="RYZI01000048">
    <property type="protein sequence ID" value="RWA12559.1"/>
    <property type="molecule type" value="Genomic_DNA"/>
</dbReference>
<name>A0A439DDR3_9PEZI</name>
<dbReference type="InterPro" id="IPR036291">
    <property type="entry name" value="NAD(P)-bd_dom_sf"/>
</dbReference>
<evidence type="ECO:0000256" key="1">
    <source>
        <dbReference type="ARBA" id="ARBA00006484"/>
    </source>
</evidence>
<keyword evidence="2" id="KW-0521">NADP</keyword>
<dbReference type="InterPro" id="IPR020904">
    <property type="entry name" value="Sc_DH/Rdtase_CS"/>
</dbReference>
<evidence type="ECO:0000313" key="5">
    <source>
        <dbReference type="Proteomes" id="UP000286045"/>
    </source>
</evidence>
<sequence length="291" mass="31127">MAEFLITDDSLVSLKDKIVIVTGCSSGIGLSTIQLLLSLGAFVIGSDLHEPPEGAVSSAQFTFHNANVAEWQDLLGLFKKAIELHGRVDHVFSNAGIGPLANYVSGIELDGNGDPKEPTSLVLDVNLKGAINTATLGVHYIRQNPNGGSIVINISSTGLQRFRAVDYGVSKHGALGLMRGLHAALTAQDVPVRVNGVAPSWTATGVVQKQLFDQFGIYTQPPGAVARAAANLMADESRRGHLIHIDHEIYKEVDEALLLPTYNTLPHKDTVSEDESMGRMAERMKAQAGKE</sequence>
<dbReference type="SUPFAM" id="SSF51735">
    <property type="entry name" value="NAD(P)-binding Rossmann-fold domains"/>
    <property type="match status" value="1"/>
</dbReference>
<dbReference type="STRING" id="363999.A0A439DDR3"/>
<dbReference type="Pfam" id="PF00106">
    <property type="entry name" value="adh_short"/>
    <property type="match status" value="1"/>
</dbReference>
<keyword evidence="3" id="KW-0560">Oxidoreductase</keyword>
<dbReference type="PANTHER" id="PTHR43180">
    <property type="entry name" value="3-OXOACYL-(ACYL-CARRIER-PROTEIN) REDUCTASE (AFU_ORTHOLOGUE AFUA_6G11210)"/>
    <property type="match status" value="1"/>
</dbReference>
<reference evidence="4 5" key="1">
    <citation type="submission" date="2018-12" db="EMBL/GenBank/DDBJ databases">
        <title>Draft genome sequence of Xylaria grammica IHI A82.</title>
        <authorList>
            <person name="Buettner E."/>
            <person name="Kellner H."/>
        </authorList>
    </citation>
    <scope>NUCLEOTIDE SEQUENCE [LARGE SCALE GENOMIC DNA]</scope>
    <source>
        <strain evidence="4 5">IHI A82</strain>
    </source>
</reference>
<evidence type="ECO:0000313" key="4">
    <source>
        <dbReference type="EMBL" id="RWA12559.1"/>
    </source>
</evidence>
<comment type="caution">
    <text evidence="4">The sequence shown here is derived from an EMBL/GenBank/DDBJ whole genome shotgun (WGS) entry which is preliminary data.</text>
</comment>
<dbReference type="PRINTS" id="PR00081">
    <property type="entry name" value="GDHRDH"/>
</dbReference>
<accession>A0A439DDR3</accession>
<dbReference type="PROSITE" id="PS00061">
    <property type="entry name" value="ADH_SHORT"/>
    <property type="match status" value="1"/>
</dbReference>